<name>A0A268F9K8_NIACI</name>
<accession>A0A268F9K8</accession>
<evidence type="ECO:0000313" key="1">
    <source>
        <dbReference type="EMBL" id="PAD82053.1"/>
    </source>
</evidence>
<evidence type="ECO:0000313" key="2">
    <source>
        <dbReference type="Proteomes" id="UP000216961"/>
    </source>
</evidence>
<dbReference type="AlphaFoldDB" id="A0A268F9K8"/>
<reference evidence="1 2" key="1">
    <citation type="submission" date="2017-07" db="EMBL/GenBank/DDBJ databases">
        <title>Isolation and whole genome analysis of endospore-forming bacteria from heroin.</title>
        <authorList>
            <person name="Kalinowski J."/>
            <person name="Ahrens B."/>
            <person name="Al-Dilaimi A."/>
            <person name="Winkler A."/>
            <person name="Wibberg D."/>
            <person name="Schleenbecker U."/>
            <person name="Ruckert C."/>
            <person name="Wolfel R."/>
            <person name="Grass G."/>
        </authorList>
    </citation>
    <scope>NUCLEOTIDE SEQUENCE [LARGE SCALE GENOMIC DNA]</scope>
    <source>
        <strain evidence="1 2">7521-2</strain>
    </source>
</reference>
<gene>
    <name evidence="1" type="ORF">CHH57_16745</name>
</gene>
<comment type="caution">
    <text evidence="1">The sequence shown here is derived from an EMBL/GenBank/DDBJ whole genome shotgun (WGS) entry which is preliminary data.</text>
</comment>
<dbReference type="EMBL" id="NPBQ01000099">
    <property type="protein sequence ID" value="PAD82053.1"/>
    <property type="molecule type" value="Genomic_DNA"/>
</dbReference>
<dbReference type="RefSeq" id="WP_095331962.1">
    <property type="nucleotide sequence ID" value="NZ_CP026031.1"/>
</dbReference>
<dbReference type="Proteomes" id="UP000216961">
    <property type="component" value="Unassembled WGS sequence"/>
</dbReference>
<dbReference type="KEGG" id="bcir:C2I06_07905"/>
<proteinExistence type="predicted"/>
<organism evidence="1 2">
    <name type="scientific">Niallia circulans</name>
    <name type="common">Bacillus circulans</name>
    <dbReference type="NCBI Taxonomy" id="1397"/>
    <lineage>
        <taxon>Bacteria</taxon>
        <taxon>Bacillati</taxon>
        <taxon>Bacillota</taxon>
        <taxon>Bacilli</taxon>
        <taxon>Bacillales</taxon>
        <taxon>Bacillaceae</taxon>
        <taxon>Niallia</taxon>
    </lineage>
</organism>
<protein>
    <submittedName>
        <fullName evidence="1">Uncharacterized protein</fullName>
    </submittedName>
</protein>
<sequence length="117" mass="13401">MKINDKASFHAYTQLSLVSRFKKHMETGNKYGNNTVEEMKNRMGFSTFNEAIKDNKIINKDLARDTSSFHKGILEDRLKHSGNTFYSGQVSEIVNKAFKLGLVGNNEYLISKYKESI</sequence>